<feature type="transmembrane region" description="Helical" evidence="7">
    <location>
        <begin position="190"/>
        <end position="209"/>
    </location>
</feature>
<dbReference type="Proteomes" id="UP000799118">
    <property type="component" value="Unassembled WGS sequence"/>
</dbReference>
<sequence length="291" mass="32215">MVQPRPTTNRIVTTTIIGIAQILTVFRVYLRGRSKRLWLAAISFTCTLWAARMSCIFSVIRLIPPLFKLRQVSEWTAVWTAVVFLFMWIGTVAQTTYVCASDRSWYQLARPQCHLGLDVAIVELTTDLFADVALAVIPIRLLQGAGLSTDKRRMLYAMFGASLLTSLVSIIHAVYLLGPSALFEGITAEAEAATALMVANLGVLSPYAYRLMKNGHDFDNKPYTYYHSFQSNGGIQMRRMPRLLGRSNKSTIRVHVATPEAELAVTTKSGSSSIKESEVQSKPSSLSSTNV</sequence>
<feature type="region of interest" description="Disordered" evidence="6">
    <location>
        <begin position="267"/>
        <end position="291"/>
    </location>
</feature>
<feature type="transmembrane region" description="Helical" evidence="7">
    <location>
        <begin position="75"/>
        <end position="100"/>
    </location>
</feature>
<gene>
    <name evidence="9" type="ORF">BT96DRAFT_922517</name>
</gene>
<dbReference type="PANTHER" id="PTHR33048">
    <property type="entry name" value="PTH11-LIKE INTEGRAL MEMBRANE PROTEIN (AFU_ORTHOLOGUE AFUA_5G11245)"/>
    <property type="match status" value="1"/>
</dbReference>
<evidence type="ECO:0000256" key="6">
    <source>
        <dbReference type="SAM" id="MobiDB-lite"/>
    </source>
</evidence>
<evidence type="ECO:0000313" key="10">
    <source>
        <dbReference type="Proteomes" id="UP000799118"/>
    </source>
</evidence>
<keyword evidence="3 7" id="KW-1133">Transmembrane helix</keyword>
<evidence type="ECO:0000256" key="3">
    <source>
        <dbReference type="ARBA" id="ARBA00022989"/>
    </source>
</evidence>
<dbReference type="EMBL" id="ML769522">
    <property type="protein sequence ID" value="KAE9395959.1"/>
    <property type="molecule type" value="Genomic_DNA"/>
</dbReference>
<protein>
    <recommendedName>
        <fullName evidence="8">Rhodopsin domain-containing protein</fullName>
    </recommendedName>
</protein>
<evidence type="ECO:0000256" key="5">
    <source>
        <dbReference type="ARBA" id="ARBA00038359"/>
    </source>
</evidence>
<organism evidence="9 10">
    <name type="scientific">Gymnopus androsaceus JB14</name>
    <dbReference type="NCBI Taxonomy" id="1447944"/>
    <lineage>
        <taxon>Eukaryota</taxon>
        <taxon>Fungi</taxon>
        <taxon>Dikarya</taxon>
        <taxon>Basidiomycota</taxon>
        <taxon>Agaricomycotina</taxon>
        <taxon>Agaricomycetes</taxon>
        <taxon>Agaricomycetidae</taxon>
        <taxon>Agaricales</taxon>
        <taxon>Marasmiineae</taxon>
        <taxon>Omphalotaceae</taxon>
        <taxon>Gymnopus</taxon>
    </lineage>
</organism>
<reference evidence="9" key="1">
    <citation type="journal article" date="2019" name="Environ. Microbiol.">
        <title>Fungal ecological strategies reflected in gene transcription - a case study of two litter decomposers.</title>
        <authorList>
            <person name="Barbi F."/>
            <person name="Kohler A."/>
            <person name="Barry K."/>
            <person name="Baskaran P."/>
            <person name="Daum C."/>
            <person name="Fauchery L."/>
            <person name="Ihrmark K."/>
            <person name="Kuo A."/>
            <person name="LaButti K."/>
            <person name="Lipzen A."/>
            <person name="Morin E."/>
            <person name="Grigoriev I.V."/>
            <person name="Henrissat B."/>
            <person name="Lindahl B."/>
            <person name="Martin F."/>
        </authorList>
    </citation>
    <scope>NUCLEOTIDE SEQUENCE</scope>
    <source>
        <strain evidence="9">JB14</strain>
    </source>
</reference>
<dbReference type="InterPro" id="IPR049326">
    <property type="entry name" value="Rhodopsin_dom_fungi"/>
</dbReference>
<keyword evidence="4 7" id="KW-0472">Membrane</keyword>
<keyword evidence="2 7" id="KW-0812">Transmembrane</keyword>
<comment type="similarity">
    <text evidence="5">Belongs to the SAT4 family.</text>
</comment>
<comment type="subcellular location">
    <subcellularLocation>
        <location evidence="1">Membrane</location>
        <topology evidence="1">Multi-pass membrane protein</topology>
    </subcellularLocation>
</comment>
<evidence type="ECO:0000313" key="9">
    <source>
        <dbReference type="EMBL" id="KAE9395959.1"/>
    </source>
</evidence>
<keyword evidence="10" id="KW-1185">Reference proteome</keyword>
<evidence type="ECO:0000256" key="1">
    <source>
        <dbReference type="ARBA" id="ARBA00004141"/>
    </source>
</evidence>
<name>A0A6A4HCA5_9AGAR</name>
<feature type="domain" description="Rhodopsin" evidence="8">
    <location>
        <begin position="36"/>
        <end position="176"/>
    </location>
</feature>
<proteinExistence type="inferred from homology"/>
<accession>A0A6A4HCA5</accession>
<evidence type="ECO:0000259" key="8">
    <source>
        <dbReference type="Pfam" id="PF20684"/>
    </source>
</evidence>
<dbReference type="GO" id="GO:0016020">
    <property type="term" value="C:membrane"/>
    <property type="evidence" value="ECO:0007669"/>
    <property type="project" value="UniProtKB-SubCell"/>
</dbReference>
<dbReference type="Pfam" id="PF20684">
    <property type="entry name" value="Fung_rhodopsin"/>
    <property type="match status" value="1"/>
</dbReference>
<dbReference type="AlphaFoldDB" id="A0A6A4HCA5"/>
<evidence type="ECO:0000256" key="7">
    <source>
        <dbReference type="SAM" id="Phobius"/>
    </source>
</evidence>
<feature type="transmembrane region" description="Helical" evidence="7">
    <location>
        <begin position="155"/>
        <end position="178"/>
    </location>
</feature>
<feature type="transmembrane region" description="Helical" evidence="7">
    <location>
        <begin position="12"/>
        <end position="30"/>
    </location>
</feature>
<dbReference type="OrthoDB" id="3229610at2759"/>
<dbReference type="InterPro" id="IPR052337">
    <property type="entry name" value="SAT4-like"/>
</dbReference>
<dbReference type="PANTHER" id="PTHR33048:SF47">
    <property type="entry name" value="INTEGRAL MEMBRANE PROTEIN-RELATED"/>
    <property type="match status" value="1"/>
</dbReference>
<evidence type="ECO:0000256" key="2">
    <source>
        <dbReference type="ARBA" id="ARBA00022692"/>
    </source>
</evidence>
<feature type="transmembrane region" description="Helical" evidence="7">
    <location>
        <begin position="37"/>
        <end position="63"/>
    </location>
</feature>
<evidence type="ECO:0000256" key="4">
    <source>
        <dbReference type="ARBA" id="ARBA00023136"/>
    </source>
</evidence>